<protein>
    <recommendedName>
        <fullName evidence="11">ADP/ATP translocase</fullName>
    </recommendedName>
    <alternativeName>
        <fullName evidence="11">ADP,ATP carrier protein</fullName>
    </alternativeName>
</protein>
<dbReference type="PROSITE" id="PS50920">
    <property type="entry name" value="SOLCAR"/>
    <property type="match status" value="3"/>
</dbReference>
<feature type="repeat" description="Solcar" evidence="9">
    <location>
        <begin position="281"/>
        <end position="369"/>
    </location>
</feature>
<dbReference type="InterPro" id="IPR002113">
    <property type="entry name" value="ADT_euk_type"/>
</dbReference>
<dbReference type="InterPro" id="IPR018108">
    <property type="entry name" value="MCP_transmembrane"/>
</dbReference>
<keyword evidence="6" id="KW-1133">Transmembrane helix</keyword>
<comment type="catalytic activity">
    <reaction evidence="8">
        <text>ADP(in) + ATP(out) = ADP(out) + ATP(in)</text>
        <dbReference type="Rhea" id="RHEA:34999"/>
        <dbReference type="ChEBI" id="CHEBI:30616"/>
        <dbReference type="ChEBI" id="CHEBI:456216"/>
    </reaction>
    <physiologicalReaction direction="left-to-right" evidence="8">
        <dbReference type="Rhea" id="RHEA:35000"/>
    </physiologicalReaction>
</comment>
<evidence type="ECO:0000256" key="3">
    <source>
        <dbReference type="ARBA" id="ARBA00022448"/>
    </source>
</evidence>
<comment type="subunit">
    <text evidence="11">Monomer.</text>
</comment>
<evidence type="ECO:0000256" key="6">
    <source>
        <dbReference type="ARBA" id="ARBA00022989"/>
    </source>
</evidence>
<evidence type="ECO:0000313" key="12">
    <source>
        <dbReference type="EMBL" id="SPC76336.1"/>
    </source>
</evidence>
<dbReference type="Gene3D" id="1.50.40.10">
    <property type="entry name" value="Mitochondrial carrier domain"/>
    <property type="match status" value="1"/>
</dbReference>
<keyword evidence="7 9" id="KW-0472">Membrane</keyword>
<comment type="similarity">
    <text evidence="2 10">Belongs to the mitochondrial carrier (TC 2.A.29) family.</text>
</comment>
<evidence type="ECO:0000256" key="10">
    <source>
        <dbReference type="RuleBase" id="RU000488"/>
    </source>
</evidence>
<dbReference type="GO" id="GO:0005743">
    <property type="term" value="C:mitochondrial inner membrane"/>
    <property type="evidence" value="ECO:0007669"/>
    <property type="project" value="InterPro"/>
</dbReference>
<evidence type="ECO:0000256" key="7">
    <source>
        <dbReference type="ARBA" id="ARBA00023136"/>
    </source>
</evidence>
<feature type="repeat" description="Solcar" evidence="9">
    <location>
        <begin position="179"/>
        <end position="271"/>
    </location>
</feature>
<keyword evidence="3 10" id="KW-0813">Transport</keyword>
<proteinExistence type="inferred from homology"/>
<evidence type="ECO:0000256" key="5">
    <source>
        <dbReference type="ARBA" id="ARBA00022737"/>
    </source>
</evidence>
<comment type="function">
    <text evidence="11">Catalyzes the exchange of ADP and ATP across the membrane.</text>
</comment>
<feature type="repeat" description="Solcar" evidence="9">
    <location>
        <begin position="74"/>
        <end position="167"/>
    </location>
</feature>
<organism evidence="12">
    <name type="scientific">Fagus sylvatica</name>
    <name type="common">Beechnut</name>
    <dbReference type="NCBI Taxonomy" id="28930"/>
    <lineage>
        <taxon>Eukaryota</taxon>
        <taxon>Viridiplantae</taxon>
        <taxon>Streptophyta</taxon>
        <taxon>Embryophyta</taxon>
        <taxon>Tracheophyta</taxon>
        <taxon>Spermatophyta</taxon>
        <taxon>Magnoliopsida</taxon>
        <taxon>eudicotyledons</taxon>
        <taxon>Gunneridae</taxon>
        <taxon>Pentapetalae</taxon>
        <taxon>rosids</taxon>
        <taxon>fabids</taxon>
        <taxon>Fagales</taxon>
        <taxon>Fagaceae</taxon>
        <taxon>Fagus</taxon>
    </lineage>
</organism>
<evidence type="ECO:0000256" key="9">
    <source>
        <dbReference type="PROSITE-ProRule" id="PRU00282"/>
    </source>
</evidence>
<dbReference type="SUPFAM" id="SSF103506">
    <property type="entry name" value="Mitochondrial carrier"/>
    <property type="match status" value="1"/>
</dbReference>
<sequence length="409" mass="45484">MADGSQYASVYQKISRQFPNCQAWTSSLRNLPTAGGYVNGGLHSNLRTVYTGTASYLASPLPPVFVGAPMEKHNSAAKSPFFQSGFEVLCLTAIAPIQRVKLLIQCQDEMIKSGRLSKPYRGIVDCFARTISNEGFLSLWRGNIPNVIHFYSNRVISIGLSTYFMTISDYMEDNNGRWKSFFRSFAAGCFVVVATDFVSYPLDYARIRLANDIKTSNKIEERQFNGLVDVYRKTLRSDGIAGLYRGCPIFCAKSILNHGLFVVIHAFFEPIVLLRLLGLQNNIVARIVMMDGGTAVCRNVATYPMDTVNRRMMMTSVEVVKYRSSIHAFSEIIKNEGVESLYKGVGASILQTFAISAIFFVCNEAVKSYVSTKKKKSAAKGVSMMKNESADGDQSTSILTIKWRSGRKD</sequence>
<dbReference type="GO" id="GO:1990544">
    <property type="term" value="P:mitochondrial ATP transmembrane transport"/>
    <property type="evidence" value="ECO:0007669"/>
    <property type="project" value="InterPro"/>
</dbReference>
<dbReference type="PANTHER" id="PTHR45635">
    <property type="entry name" value="ADP,ATP CARRIER PROTEIN 1-RELATED-RELATED"/>
    <property type="match status" value="1"/>
</dbReference>
<dbReference type="GO" id="GO:0140021">
    <property type="term" value="P:mitochondrial ADP transmembrane transport"/>
    <property type="evidence" value="ECO:0007669"/>
    <property type="project" value="InterPro"/>
</dbReference>
<evidence type="ECO:0000256" key="1">
    <source>
        <dbReference type="ARBA" id="ARBA00004141"/>
    </source>
</evidence>
<gene>
    <name evidence="12" type="ORF">FSB_LOCUS4218</name>
</gene>
<dbReference type="GO" id="GO:0005471">
    <property type="term" value="F:ATP:ADP antiporter activity"/>
    <property type="evidence" value="ECO:0007669"/>
    <property type="project" value="UniProtKB-UniRule"/>
</dbReference>
<accession>A0A2N9EBH8</accession>
<dbReference type="PANTHER" id="PTHR45635:SF23">
    <property type="entry name" value="ADP_ATP TRANSLOCASE"/>
    <property type="match status" value="1"/>
</dbReference>
<reference evidence="12" key="1">
    <citation type="submission" date="2018-02" db="EMBL/GenBank/DDBJ databases">
        <authorList>
            <person name="Cohen D.B."/>
            <person name="Kent A.D."/>
        </authorList>
    </citation>
    <scope>NUCLEOTIDE SEQUENCE</scope>
</reference>
<comment type="subcellular location">
    <subcellularLocation>
        <location evidence="1 11">Membrane</location>
        <topology evidence="1 11">Multi-pass membrane protein</topology>
    </subcellularLocation>
</comment>
<dbReference type="Pfam" id="PF00153">
    <property type="entry name" value="Mito_carr"/>
    <property type="match status" value="3"/>
</dbReference>
<keyword evidence="5" id="KW-0677">Repeat</keyword>
<dbReference type="InterPro" id="IPR002067">
    <property type="entry name" value="MCP"/>
</dbReference>
<dbReference type="AlphaFoldDB" id="A0A2N9EBH8"/>
<evidence type="ECO:0000256" key="4">
    <source>
        <dbReference type="ARBA" id="ARBA00022692"/>
    </source>
</evidence>
<dbReference type="PRINTS" id="PR00926">
    <property type="entry name" value="MITOCARRIER"/>
</dbReference>
<evidence type="ECO:0000256" key="8">
    <source>
        <dbReference type="ARBA" id="ARBA00024143"/>
    </source>
</evidence>
<dbReference type="EMBL" id="OIVN01000213">
    <property type="protein sequence ID" value="SPC76336.1"/>
    <property type="molecule type" value="Genomic_DNA"/>
</dbReference>
<evidence type="ECO:0000256" key="11">
    <source>
        <dbReference type="RuleBase" id="RU368008"/>
    </source>
</evidence>
<dbReference type="InterPro" id="IPR023395">
    <property type="entry name" value="MCP_dom_sf"/>
</dbReference>
<name>A0A2N9EBH8_FAGSY</name>
<evidence type="ECO:0000256" key="2">
    <source>
        <dbReference type="ARBA" id="ARBA00006375"/>
    </source>
</evidence>
<keyword evidence="4 9" id="KW-0812">Transmembrane</keyword>